<dbReference type="RefSeq" id="XP_066700738.1">
    <property type="nucleotide sequence ID" value="XM_066844626.1"/>
</dbReference>
<dbReference type="GeneID" id="92077688"/>
<keyword evidence="2" id="KW-1185">Reference proteome</keyword>
<dbReference type="Gene3D" id="1.20.5.4130">
    <property type="match status" value="1"/>
</dbReference>
<organism evidence="1 2">
    <name type="scientific">Apiospora aurea</name>
    <dbReference type="NCBI Taxonomy" id="335848"/>
    <lineage>
        <taxon>Eukaryota</taxon>
        <taxon>Fungi</taxon>
        <taxon>Dikarya</taxon>
        <taxon>Ascomycota</taxon>
        <taxon>Pezizomycotina</taxon>
        <taxon>Sordariomycetes</taxon>
        <taxon>Xylariomycetidae</taxon>
        <taxon>Amphisphaeriales</taxon>
        <taxon>Apiosporaceae</taxon>
        <taxon>Apiospora</taxon>
    </lineage>
</organism>
<name>A0ABR1QFB0_9PEZI</name>
<reference evidence="1 2" key="1">
    <citation type="submission" date="2023-01" db="EMBL/GenBank/DDBJ databases">
        <title>Analysis of 21 Apiospora genomes using comparative genomics revels a genus with tremendous synthesis potential of carbohydrate active enzymes and secondary metabolites.</title>
        <authorList>
            <person name="Sorensen T."/>
        </authorList>
    </citation>
    <scope>NUCLEOTIDE SEQUENCE [LARGE SCALE GENOMIC DNA]</scope>
    <source>
        <strain evidence="1 2">CBS 24483</strain>
    </source>
</reference>
<evidence type="ECO:0000313" key="1">
    <source>
        <dbReference type="EMBL" id="KAK7952676.1"/>
    </source>
</evidence>
<dbReference type="Proteomes" id="UP001391051">
    <property type="component" value="Unassembled WGS sequence"/>
</dbReference>
<protein>
    <recommendedName>
        <fullName evidence="3">NACHT-NTPase and P-loop NTPases N-terminal domain-containing protein</fullName>
    </recommendedName>
</protein>
<sequence>MEALGAAGSIVGILGFIGQSVAGIAKLQQFFGDYKKAPHLAKKLRGDLASLQASLLDVKAVVQHLENQPWGNIAETVRVNIANLKDFAEQCSNDVADWVQTTAGLDPKRKKGFKAFFRQIKLALSGPATLRSFEADVSKHRQNISNALATLTV</sequence>
<dbReference type="EMBL" id="JAQQWE010000005">
    <property type="protein sequence ID" value="KAK7952676.1"/>
    <property type="molecule type" value="Genomic_DNA"/>
</dbReference>
<evidence type="ECO:0000313" key="2">
    <source>
        <dbReference type="Proteomes" id="UP001391051"/>
    </source>
</evidence>
<proteinExistence type="predicted"/>
<comment type="caution">
    <text evidence="1">The sequence shown here is derived from an EMBL/GenBank/DDBJ whole genome shotgun (WGS) entry which is preliminary data.</text>
</comment>
<accession>A0ABR1QFB0</accession>
<gene>
    <name evidence="1" type="ORF">PG986_008404</name>
</gene>
<evidence type="ECO:0008006" key="3">
    <source>
        <dbReference type="Google" id="ProtNLM"/>
    </source>
</evidence>